<comment type="caution">
    <text evidence="2">The sequence shown here is derived from an EMBL/GenBank/DDBJ whole genome shotgun (WGS) entry which is preliminary data.</text>
</comment>
<proteinExistence type="predicted"/>
<gene>
    <name evidence="2" type="ORF">Q4T40_14845</name>
</gene>
<evidence type="ECO:0000313" key="3">
    <source>
        <dbReference type="Proteomes" id="UP001254848"/>
    </source>
</evidence>
<dbReference type="Proteomes" id="UP001254848">
    <property type="component" value="Unassembled WGS sequence"/>
</dbReference>
<keyword evidence="3" id="KW-1185">Reference proteome</keyword>
<dbReference type="RefSeq" id="WP_413781005.1">
    <property type="nucleotide sequence ID" value="NZ_JAUOZS010000001.1"/>
</dbReference>
<protein>
    <submittedName>
        <fullName evidence="2">Uncharacterized protein</fullName>
    </submittedName>
</protein>
<feature type="compositionally biased region" description="Low complexity" evidence="1">
    <location>
        <begin position="1"/>
        <end position="26"/>
    </location>
</feature>
<reference evidence="2 3" key="1">
    <citation type="submission" date="2023-07" db="EMBL/GenBank/DDBJ databases">
        <title>The novel representative of Negativicutes class, Anaeroselena agilis gen. nov. sp. nov.</title>
        <authorList>
            <person name="Prokofeva M.I."/>
            <person name="Elcheninov A.G."/>
            <person name="Klyukina A."/>
            <person name="Kublanov I.V."/>
            <person name="Frolov E.N."/>
            <person name="Podosokorskaya O.A."/>
        </authorList>
    </citation>
    <scope>NUCLEOTIDE SEQUENCE [LARGE SCALE GENOMIC DNA]</scope>
    <source>
        <strain evidence="2 3">4137-cl</strain>
    </source>
</reference>
<evidence type="ECO:0000256" key="1">
    <source>
        <dbReference type="SAM" id="MobiDB-lite"/>
    </source>
</evidence>
<organism evidence="2 3">
    <name type="scientific">Anaeroselena agilis</name>
    <dbReference type="NCBI Taxonomy" id="3063788"/>
    <lineage>
        <taxon>Bacteria</taxon>
        <taxon>Bacillati</taxon>
        <taxon>Bacillota</taxon>
        <taxon>Negativicutes</taxon>
        <taxon>Acetonemataceae</taxon>
        <taxon>Anaeroselena</taxon>
    </lineage>
</organism>
<evidence type="ECO:0000313" key="2">
    <source>
        <dbReference type="EMBL" id="MDT8902524.1"/>
    </source>
</evidence>
<name>A0ABU3P0E9_9FIRM</name>
<sequence>MASSSKSNRCDSSSGKSRSAASSDFSVEICPSSSSKKSKEKSK</sequence>
<dbReference type="EMBL" id="JAUOZS010000001">
    <property type="protein sequence ID" value="MDT8902524.1"/>
    <property type="molecule type" value="Genomic_DNA"/>
</dbReference>
<feature type="region of interest" description="Disordered" evidence="1">
    <location>
        <begin position="1"/>
        <end position="43"/>
    </location>
</feature>
<accession>A0ABU3P0E9</accession>